<comment type="caution">
    <text evidence="3">The sequence shown here is derived from an EMBL/GenBank/DDBJ whole genome shotgun (WGS) entry which is preliminary data.</text>
</comment>
<dbReference type="PANTHER" id="PTHR31245">
    <property type="entry name" value="UBIQUITIN SYSTEM COMPONENT CUE PROTEIN"/>
    <property type="match status" value="1"/>
</dbReference>
<dbReference type="InterPro" id="IPR009060">
    <property type="entry name" value="UBA-like_sf"/>
</dbReference>
<accession>A0A250XQ99</accession>
<reference evidence="3 4" key="1">
    <citation type="submission" date="2017-08" db="EMBL/GenBank/DDBJ databases">
        <title>Acidophilic green algal genome provides insights into adaptation to an acidic environment.</title>
        <authorList>
            <person name="Hirooka S."/>
            <person name="Hirose Y."/>
            <person name="Kanesaki Y."/>
            <person name="Higuchi S."/>
            <person name="Fujiwara T."/>
            <person name="Onuma R."/>
            <person name="Era A."/>
            <person name="Ohbayashi R."/>
            <person name="Uzuka A."/>
            <person name="Nozaki H."/>
            <person name="Yoshikawa H."/>
            <person name="Miyagishima S.Y."/>
        </authorList>
    </citation>
    <scope>NUCLEOTIDE SEQUENCE [LARGE SCALE GENOMIC DNA]</scope>
    <source>
        <strain evidence="3 4">NIES-2499</strain>
    </source>
</reference>
<evidence type="ECO:0000313" key="3">
    <source>
        <dbReference type="EMBL" id="GAX85112.1"/>
    </source>
</evidence>
<name>A0A250XQ99_9CHLO</name>
<evidence type="ECO:0000256" key="1">
    <source>
        <dbReference type="SAM" id="MobiDB-lite"/>
    </source>
</evidence>
<dbReference type="GO" id="GO:0043130">
    <property type="term" value="F:ubiquitin binding"/>
    <property type="evidence" value="ECO:0007669"/>
    <property type="project" value="InterPro"/>
</dbReference>
<dbReference type="OrthoDB" id="440455at2759"/>
<dbReference type="Pfam" id="PF02845">
    <property type="entry name" value="CUE"/>
    <property type="match status" value="1"/>
</dbReference>
<dbReference type="EMBL" id="BEGY01000150">
    <property type="protein sequence ID" value="GAX85112.1"/>
    <property type="molecule type" value="Genomic_DNA"/>
</dbReference>
<protein>
    <recommendedName>
        <fullName evidence="2">CUE domain-containing protein</fullName>
    </recommendedName>
</protein>
<dbReference type="PANTHER" id="PTHR31245:SF20">
    <property type="entry name" value="F18B13.13 PROTEIN"/>
    <property type="match status" value="1"/>
</dbReference>
<dbReference type="Gene3D" id="1.10.8.10">
    <property type="entry name" value="DNA helicase RuvA subunit, C-terminal domain"/>
    <property type="match status" value="1"/>
</dbReference>
<dbReference type="InterPro" id="IPR003892">
    <property type="entry name" value="CUE"/>
</dbReference>
<gene>
    <name evidence="3" type="ORF">CEUSTIGMA_g12532.t1</name>
</gene>
<dbReference type="STRING" id="1157962.A0A250XQ99"/>
<sequence>MSLRVAGHTRPKRLFEEAEANRDSPIKRLKQHSPCGGSHFISEAFRQVSPSALSTLLTLYPNMESQTVVSVLADCGDNIEAAIKRLGEMRLQEDVKLEQSMTSGKINATVASHGDDATPLTQEEWVEKLVQEMSAARDVNEARARAHRFLHSFGDFVNQDKATLQGRIQELQKESLILKRAVQIQNTKIQERTIQEAEVQQLHMSLLQCQEQVRTLEMSNYSLALHLQQATAGASVDRRYPDVF</sequence>
<organism evidence="3 4">
    <name type="scientific">Chlamydomonas eustigma</name>
    <dbReference type="NCBI Taxonomy" id="1157962"/>
    <lineage>
        <taxon>Eukaryota</taxon>
        <taxon>Viridiplantae</taxon>
        <taxon>Chlorophyta</taxon>
        <taxon>core chlorophytes</taxon>
        <taxon>Chlorophyceae</taxon>
        <taxon>CS clade</taxon>
        <taxon>Chlamydomonadales</taxon>
        <taxon>Chlamydomonadaceae</taxon>
        <taxon>Chlamydomonas</taxon>
    </lineage>
</organism>
<dbReference type="AlphaFoldDB" id="A0A250XQ99"/>
<evidence type="ECO:0000259" key="2">
    <source>
        <dbReference type="PROSITE" id="PS51140"/>
    </source>
</evidence>
<feature type="compositionally biased region" description="Basic and acidic residues" evidence="1">
    <location>
        <begin position="13"/>
        <end position="24"/>
    </location>
</feature>
<dbReference type="SUPFAM" id="SSF46934">
    <property type="entry name" value="UBA-like"/>
    <property type="match status" value="1"/>
</dbReference>
<keyword evidence="4" id="KW-1185">Reference proteome</keyword>
<dbReference type="PROSITE" id="PS51140">
    <property type="entry name" value="CUE"/>
    <property type="match status" value="1"/>
</dbReference>
<proteinExistence type="predicted"/>
<feature type="region of interest" description="Disordered" evidence="1">
    <location>
        <begin position="1"/>
        <end position="24"/>
    </location>
</feature>
<evidence type="ECO:0000313" key="4">
    <source>
        <dbReference type="Proteomes" id="UP000232323"/>
    </source>
</evidence>
<dbReference type="CDD" id="cd14279">
    <property type="entry name" value="CUE"/>
    <property type="match status" value="1"/>
</dbReference>
<dbReference type="Proteomes" id="UP000232323">
    <property type="component" value="Unassembled WGS sequence"/>
</dbReference>
<feature type="domain" description="CUE" evidence="2">
    <location>
        <begin position="48"/>
        <end position="91"/>
    </location>
</feature>